<evidence type="ECO:0000313" key="1">
    <source>
        <dbReference type="EMBL" id="PHT49661.1"/>
    </source>
</evidence>
<accession>A0A2G2WWT7</accession>
<reference evidence="2" key="2">
    <citation type="journal article" date="2017" name="J. Anim. Genet.">
        <title>Multiple reference genome sequences of hot pepper reveal the massive evolution of plant disease resistance genes by retroduplication.</title>
        <authorList>
            <person name="Kim S."/>
            <person name="Park J."/>
            <person name="Yeom S.-I."/>
            <person name="Kim Y.-M."/>
            <person name="Seo E."/>
            <person name="Kim K.-T."/>
            <person name="Kim M.-S."/>
            <person name="Lee J.M."/>
            <person name="Cheong K."/>
            <person name="Shin H.-S."/>
            <person name="Kim S.-B."/>
            <person name="Han K."/>
            <person name="Lee J."/>
            <person name="Park M."/>
            <person name="Lee H.-A."/>
            <person name="Lee H.-Y."/>
            <person name="Lee Y."/>
            <person name="Oh S."/>
            <person name="Lee J.H."/>
            <person name="Choi E."/>
            <person name="Choi E."/>
            <person name="Lee S.E."/>
            <person name="Jeon J."/>
            <person name="Kim H."/>
            <person name="Choi G."/>
            <person name="Song H."/>
            <person name="Lee J."/>
            <person name="Lee S.-C."/>
            <person name="Kwon J.-K."/>
            <person name="Lee H.-Y."/>
            <person name="Koo N."/>
            <person name="Hong Y."/>
            <person name="Kim R.W."/>
            <person name="Kang W.-H."/>
            <person name="Huh J.H."/>
            <person name="Kang B.-C."/>
            <person name="Yang T.-J."/>
            <person name="Lee Y.-H."/>
            <person name="Bennetzen J.L."/>
            <person name="Choi D."/>
        </authorList>
    </citation>
    <scope>NUCLEOTIDE SEQUENCE [LARGE SCALE GENOMIC DNA]</scope>
    <source>
        <strain evidence="2">cv. PBC81</strain>
    </source>
</reference>
<dbReference type="AlphaFoldDB" id="A0A2G2WWT7"/>
<reference evidence="1 2" key="1">
    <citation type="journal article" date="2017" name="Genome Biol.">
        <title>New reference genome sequences of hot pepper reveal the massive evolution of plant disease-resistance genes by retroduplication.</title>
        <authorList>
            <person name="Kim S."/>
            <person name="Park J."/>
            <person name="Yeom S.I."/>
            <person name="Kim Y.M."/>
            <person name="Seo E."/>
            <person name="Kim K.T."/>
            <person name="Kim M.S."/>
            <person name="Lee J.M."/>
            <person name="Cheong K."/>
            <person name="Shin H.S."/>
            <person name="Kim S.B."/>
            <person name="Han K."/>
            <person name="Lee J."/>
            <person name="Park M."/>
            <person name="Lee H.A."/>
            <person name="Lee H.Y."/>
            <person name="Lee Y."/>
            <person name="Oh S."/>
            <person name="Lee J.H."/>
            <person name="Choi E."/>
            <person name="Choi E."/>
            <person name="Lee S.E."/>
            <person name="Jeon J."/>
            <person name="Kim H."/>
            <person name="Choi G."/>
            <person name="Song H."/>
            <person name="Lee J."/>
            <person name="Lee S.C."/>
            <person name="Kwon J.K."/>
            <person name="Lee H.Y."/>
            <person name="Koo N."/>
            <person name="Hong Y."/>
            <person name="Kim R.W."/>
            <person name="Kang W.H."/>
            <person name="Huh J.H."/>
            <person name="Kang B.C."/>
            <person name="Yang T.J."/>
            <person name="Lee Y.H."/>
            <person name="Bennetzen J.L."/>
            <person name="Choi D."/>
        </authorList>
    </citation>
    <scope>NUCLEOTIDE SEQUENCE [LARGE SCALE GENOMIC DNA]</scope>
    <source>
        <strain evidence="2">cv. PBC81</strain>
    </source>
</reference>
<name>A0A2G2WWT7_CAPBA</name>
<proteinExistence type="predicted"/>
<organism evidence="1 2">
    <name type="scientific">Capsicum baccatum</name>
    <name type="common">Peruvian pepper</name>
    <dbReference type="NCBI Taxonomy" id="33114"/>
    <lineage>
        <taxon>Eukaryota</taxon>
        <taxon>Viridiplantae</taxon>
        <taxon>Streptophyta</taxon>
        <taxon>Embryophyta</taxon>
        <taxon>Tracheophyta</taxon>
        <taxon>Spermatophyta</taxon>
        <taxon>Magnoliopsida</taxon>
        <taxon>eudicotyledons</taxon>
        <taxon>Gunneridae</taxon>
        <taxon>Pentapetalae</taxon>
        <taxon>asterids</taxon>
        <taxon>lamiids</taxon>
        <taxon>Solanales</taxon>
        <taxon>Solanaceae</taxon>
        <taxon>Solanoideae</taxon>
        <taxon>Capsiceae</taxon>
        <taxon>Capsicum</taxon>
    </lineage>
</organism>
<evidence type="ECO:0000313" key="2">
    <source>
        <dbReference type="Proteomes" id="UP000224567"/>
    </source>
</evidence>
<dbReference type="Proteomes" id="UP000224567">
    <property type="component" value="Unassembled WGS sequence"/>
</dbReference>
<sequence length="76" mass="8262">MAKTSSISSAYRCSHALSVADAGPELGFIFPGVEVEEKAEAEDYEKLAKELTNASPLEIMHKALEKFASDFAIALW</sequence>
<protein>
    <submittedName>
        <fullName evidence="1">Uncharacterized protein</fullName>
    </submittedName>
</protein>
<dbReference type="STRING" id="33114.A0A2G2WWT7"/>
<keyword evidence="2" id="KW-1185">Reference proteome</keyword>
<dbReference type="EMBL" id="MLFT02000004">
    <property type="protein sequence ID" value="PHT49661.1"/>
    <property type="molecule type" value="Genomic_DNA"/>
</dbReference>
<gene>
    <name evidence="1" type="ORF">CQW23_09408</name>
</gene>
<comment type="caution">
    <text evidence="1">The sequence shown here is derived from an EMBL/GenBank/DDBJ whole genome shotgun (WGS) entry which is preliminary data.</text>
</comment>